<reference evidence="2 3" key="1">
    <citation type="journal article" date="2018" name="Science">
        <title>The opium poppy genome and morphinan production.</title>
        <authorList>
            <person name="Guo L."/>
            <person name="Winzer T."/>
            <person name="Yang X."/>
            <person name="Li Y."/>
            <person name="Ning Z."/>
            <person name="He Z."/>
            <person name="Teodor R."/>
            <person name="Lu Y."/>
            <person name="Bowser T.A."/>
            <person name="Graham I.A."/>
            <person name="Ye K."/>
        </authorList>
    </citation>
    <scope>NUCLEOTIDE SEQUENCE [LARGE SCALE GENOMIC DNA]</scope>
    <source>
        <strain evidence="3">cv. HN1</strain>
        <tissue evidence="2">Leaves</tissue>
    </source>
</reference>
<name>A0A4Y7KZN3_PAPSO</name>
<evidence type="ECO:0000313" key="3">
    <source>
        <dbReference type="Proteomes" id="UP000316621"/>
    </source>
</evidence>
<gene>
    <name evidence="2" type="ORF">C5167_002054</name>
</gene>
<protein>
    <submittedName>
        <fullName evidence="2">Uncharacterized protein</fullName>
    </submittedName>
</protein>
<dbReference type="EMBL" id="CM010723">
    <property type="protein sequence ID" value="RZC77832.1"/>
    <property type="molecule type" value="Genomic_DNA"/>
</dbReference>
<accession>A0A4Y7KZN3</accession>
<evidence type="ECO:0000256" key="1">
    <source>
        <dbReference type="SAM" id="MobiDB-lite"/>
    </source>
</evidence>
<feature type="region of interest" description="Disordered" evidence="1">
    <location>
        <begin position="1"/>
        <end position="29"/>
    </location>
</feature>
<dbReference type="Proteomes" id="UP000316621">
    <property type="component" value="Chromosome 9"/>
</dbReference>
<dbReference type="AlphaFoldDB" id="A0A4Y7KZN3"/>
<dbReference type="Gramene" id="RZC77832">
    <property type="protein sequence ID" value="RZC77832"/>
    <property type="gene ID" value="C5167_002054"/>
</dbReference>
<feature type="compositionally biased region" description="Basic and acidic residues" evidence="1">
    <location>
        <begin position="8"/>
        <end position="29"/>
    </location>
</feature>
<proteinExistence type="predicted"/>
<dbReference type="STRING" id="3469.A0A4Y7KZN3"/>
<evidence type="ECO:0000313" key="2">
    <source>
        <dbReference type="EMBL" id="RZC77832.1"/>
    </source>
</evidence>
<keyword evidence="3" id="KW-1185">Reference proteome</keyword>
<sequence>MATPNRQQIDDQTKIRLKKEEENEHKKKGNAEAHLYATIKEEVAKEFGVPVQFQRFWLWAKRQNHTYCPNRPLMPHEETQYVIT</sequence>
<organism evidence="2 3">
    <name type="scientific">Papaver somniferum</name>
    <name type="common">Opium poppy</name>
    <dbReference type="NCBI Taxonomy" id="3469"/>
    <lineage>
        <taxon>Eukaryota</taxon>
        <taxon>Viridiplantae</taxon>
        <taxon>Streptophyta</taxon>
        <taxon>Embryophyta</taxon>
        <taxon>Tracheophyta</taxon>
        <taxon>Spermatophyta</taxon>
        <taxon>Magnoliopsida</taxon>
        <taxon>Ranunculales</taxon>
        <taxon>Papaveraceae</taxon>
        <taxon>Papaveroideae</taxon>
        <taxon>Papaver</taxon>
    </lineage>
</organism>